<dbReference type="InterPro" id="IPR044840">
    <property type="entry name" value="Nup188"/>
</dbReference>
<dbReference type="Proteomes" id="UP001634007">
    <property type="component" value="Unassembled WGS sequence"/>
</dbReference>
<evidence type="ECO:0000313" key="1">
    <source>
        <dbReference type="EMBL" id="KAL3722651.1"/>
    </source>
</evidence>
<evidence type="ECO:0000313" key="2">
    <source>
        <dbReference type="Proteomes" id="UP001634007"/>
    </source>
</evidence>
<sequence length="1968" mass="220218">MAATAKSVDASLWWDSFPSLLAELEDAPLSADLPPPLVKELEENRAWFLDTVLLFRPPSAKSKEALAARQLKIGTHELTVKPELRDKALALSPLLGLDEVQSYILVERSMEHQNVAVDSLVQEFPHAILLQYYIERQCLLKCTRRVLTHALCIKASSGESNVIREEALELISNGLESKSLSALDTLLSSSHPEQMDVDLFTLWAEETLTEVNLILDILFLMYYESFCTCNGERWKKLCTLFKDTLSGSYNFEKLAVSAEAVRSSYHAKVQLLLIVIETLDLESVLQMVHDGTPLRQGTSVFSLTDIQEMDALVSSFSSLAMKEAGSLFLTWAVFLRLIASLPGNENDNVLKDIDDAGYVRQAFGAASLEYFLEILLNDILKEFDGPVAGYRSVLRTFISAFIASYEINNQLEDSTLSLILEILCKIYRGEESLCMQFWDRGSFIDGPIRCLLCTVEGDFPFRTVELVRLLSSLCEGHWPAECVFNFLDKSVGISSFFEIDDHSLVDETSQTVETHLPLQVPGIEGLLIPAKTRGHFLREIGGNTALVRWEYRQSGISVLLLHLAQRLYGECTEEINHILDLLNRMVSFNTGLCFALMNIRNTSYVQSTMTNAVTENNIWVVEVISSLIRHLYPCSSNAATICMGVNFLAKMIESSPSSVAVVALKADMFDVSSSRSSFDGECNGSSRSWLLSGRLAKMLFLDYEQNDYGCSLTVSVLEFTMKLVESGLENDTVLALLVFSLQHILVNHEFGKYKAKHLRWKVTVKVLELMRTCIMSISYSTKFGEVVWDLLLSDSSIHGMLFRVACTTAQALENLYVSRLFELSDIEGIQLAIHSALDILSIVLSRSMKALSASLPVFHQAVLSSTTKPIPVTAAVMSLISYFRNYGIQIAAARLLSMIFMVADYVKPMISGIACFSVDDKQMIELRHAIDSILQDKALRNEDLFLAVVNLLTSAARFQPAFLLSIFSAKENSLESAEQSTNDISSQTRFRKSRLLHLLLQHVEKSSELIQSNPQIALAVLNFLKALWEGAGHYKDLLDWLKRSQDFWKHLSGFISLAGIEAHLPRKLAGSEGQSLANKYQCHSAILEIMACDMFLRKKLSHAKLPMEQLDLAKVNNGNAATAEMSKVSDPQDPTVVLSTWCQSSVLESLVKTYASCGYDGEIWFRLKVAASLFAVHVMARLAADDTGSLSVSLIDKIRLMYKQMSSQPPFSELLALYRKHGYSEGKELQTLILSDLYYQIQGEFEGRKISPGPFKELFLQLVESNFLQSYRQEQGGSFAEYTSGNYLYDVGRIQSDIRLDLWDYTSWRASKAIAETMLQCIEDANSMLLFSSSKLSALKALITVLNVHDNKSGEKKATSGSMISEKLISSCASHISNCIHSTLERLAPTMEASSDVFKFLASQAELVIYFIRKVQTRPSVPVCLLVLRTCVPAIKVLKDTRPAATRFKTMINFSFLILVSVVEFGHCCSGVDSKGNTDFVEEGAEFSNLCLGHLPVLCDCLMMPELCTISLTTADVILRTVLMPTSWFPVIKEHLQLRHIVHMLQDKNSPVSPCILLKFFLTLARVRGGAELLLNASFFSSLRVLFSHIEDGRCSSATNRVRDVSDTSDKNEESQHIWGLGLAVVTAMVHSLGDSSSFIDIVNNEVRYFFFEKVDLISYYLSAPDFPSDDPDRKRARAQRRQISLTALKETEHTLMLMCILVKQWNSWVKAMKEMDSHFRERSIHLLAFISRGTQRLGESFSRNVPLLCPPIETIEFEFCKKPSFVNSKNGWFALAPLGCFFKSNYSAVSTALIVKDRAARNLETISATRFSDNVALQIYRVAFLLLKFLYLQAKGAAKRAEEVGFVDLAHFPELPMPEILHGLQDQALSIISELGNANKTRQMQPEIQTVCELLLQILEMALYLELCVLHICGIRPVLGRVEDFSKVLKSFVRVAEEHAFLKASLNSLKQVIGLVYPGLLQAEGLL</sequence>
<protein>
    <submittedName>
        <fullName evidence="1">Uncharacterized protein</fullName>
    </submittedName>
</protein>
<dbReference type="PANTHER" id="PTHR31431:SF1">
    <property type="entry name" value="NUCLEOPORIN NUP188"/>
    <property type="match status" value="1"/>
</dbReference>
<dbReference type="InterPro" id="IPR016024">
    <property type="entry name" value="ARM-type_fold"/>
</dbReference>
<name>A0ABD3JER0_EUCGL</name>
<dbReference type="PANTHER" id="PTHR31431">
    <property type="entry name" value="NUCLEOPORIN NUP188 HOMOLOG"/>
    <property type="match status" value="1"/>
</dbReference>
<keyword evidence="2" id="KW-1185">Reference proteome</keyword>
<accession>A0ABD3JER0</accession>
<dbReference type="EMBL" id="JBJKBG010000009">
    <property type="protein sequence ID" value="KAL3722651.1"/>
    <property type="molecule type" value="Genomic_DNA"/>
</dbReference>
<dbReference type="SUPFAM" id="SSF48371">
    <property type="entry name" value="ARM repeat"/>
    <property type="match status" value="1"/>
</dbReference>
<organism evidence="1 2">
    <name type="scientific">Eucalyptus globulus</name>
    <name type="common">Tasmanian blue gum</name>
    <dbReference type="NCBI Taxonomy" id="34317"/>
    <lineage>
        <taxon>Eukaryota</taxon>
        <taxon>Viridiplantae</taxon>
        <taxon>Streptophyta</taxon>
        <taxon>Embryophyta</taxon>
        <taxon>Tracheophyta</taxon>
        <taxon>Spermatophyta</taxon>
        <taxon>Magnoliopsida</taxon>
        <taxon>eudicotyledons</taxon>
        <taxon>Gunneridae</taxon>
        <taxon>Pentapetalae</taxon>
        <taxon>rosids</taxon>
        <taxon>malvids</taxon>
        <taxon>Myrtales</taxon>
        <taxon>Myrtaceae</taxon>
        <taxon>Myrtoideae</taxon>
        <taxon>Eucalypteae</taxon>
        <taxon>Eucalyptus</taxon>
    </lineage>
</organism>
<gene>
    <name evidence="1" type="ORF">ACJRO7_034945</name>
</gene>
<comment type="caution">
    <text evidence="1">The sequence shown here is derived from an EMBL/GenBank/DDBJ whole genome shotgun (WGS) entry which is preliminary data.</text>
</comment>
<reference evidence="1 2" key="1">
    <citation type="submission" date="2024-11" db="EMBL/GenBank/DDBJ databases">
        <title>Chromosome-level genome assembly of Eucalyptus globulus Labill. provides insights into its genome evolution.</title>
        <authorList>
            <person name="Li X."/>
        </authorList>
    </citation>
    <scope>NUCLEOTIDE SEQUENCE [LARGE SCALE GENOMIC DNA]</scope>
    <source>
        <strain evidence="1">CL2024</strain>
        <tissue evidence="1">Fresh tender leaves</tissue>
    </source>
</reference>
<proteinExistence type="predicted"/>